<accession>A0ABP0J8N0</accession>
<keyword evidence="5" id="KW-1185">Reference proteome</keyword>
<name>A0ABP0J8N0_9DINO</name>
<keyword evidence="2" id="KW-0732">Signal</keyword>
<keyword evidence="1" id="KW-0862">Zinc</keyword>
<dbReference type="Pfam" id="PF17123">
    <property type="entry name" value="zf-RING_11"/>
    <property type="match status" value="1"/>
</dbReference>
<dbReference type="EMBL" id="CAXAMM010006335">
    <property type="protein sequence ID" value="CAK9010712.1"/>
    <property type="molecule type" value="Genomic_DNA"/>
</dbReference>
<dbReference type="PROSITE" id="PS50089">
    <property type="entry name" value="ZF_RING_2"/>
    <property type="match status" value="1"/>
</dbReference>
<keyword evidence="1" id="KW-0479">Metal-binding</keyword>
<dbReference type="SUPFAM" id="SSF57850">
    <property type="entry name" value="RING/U-box"/>
    <property type="match status" value="1"/>
</dbReference>
<feature type="chain" id="PRO_5045705981" evidence="2">
    <location>
        <begin position="19"/>
        <end position="372"/>
    </location>
</feature>
<comment type="caution">
    <text evidence="4">The sequence shown here is derived from an EMBL/GenBank/DDBJ whole genome shotgun (WGS) entry which is preliminary data.</text>
</comment>
<dbReference type="InterPro" id="IPR013083">
    <property type="entry name" value="Znf_RING/FYVE/PHD"/>
</dbReference>
<feature type="signal peptide" evidence="2">
    <location>
        <begin position="1"/>
        <end position="18"/>
    </location>
</feature>
<evidence type="ECO:0000259" key="3">
    <source>
        <dbReference type="PROSITE" id="PS50089"/>
    </source>
</evidence>
<dbReference type="InterPro" id="IPR001841">
    <property type="entry name" value="Znf_RING"/>
</dbReference>
<reference evidence="4 5" key="1">
    <citation type="submission" date="2024-02" db="EMBL/GenBank/DDBJ databases">
        <authorList>
            <person name="Chen Y."/>
            <person name="Shah S."/>
            <person name="Dougan E. K."/>
            <person name="Thang M."/>
            <person name="Chan C."/>
        </authorList>
    </citation>
    <scope>NUCLEOTIDE SEQUENCE [LARGE SCALE GENOMIC DNA]</scope>
</reference>
<feature type="domain" description="RING-type" evidence="3">
    <location>
        <begin position="299"/>
        <end position="353"/>
    </location>
</feature>
<evidence type="ECO:0000256" key="2">
    <source>
        <dbReference type="SAM" id="SignalP"/>
    </source>
</evidence>
<dbReference type="SMART" id="SM00184">
    <property type="entry name" value="RING"/>
    <property type="match status" value="1"/>
</dbReference>
<protein>
    <submittedName>
        <fullName evidence="4">Proliferating cell nuclear antigen</fullName>
    </submittedName>
</protein>
<evidence type="ECO:0000256" key="1">
    <source>
        <dbReference type="PROSITE-ProRule" id="PRU00175"/>
    </source>
</evidence>
<organism evidence="4 5">
    <name type="scientific">Durusdinium trenchii</name>
    <dbReference type="NCBI Taxonomy" id="1381693"/>
    <lineage>
        <taxon>Eukaryota</taxon>
        <taxon>Sar</taxon>
        <taxon>Alveolata</taxon>
        <taxon>Dinophyceae</taxon>
        <taxon>Suessiales</taxon>
        <taxon>Symbiodiniaceae</taxon>
        <taxon>Durusdinium</taxon>
    </lineage>
</organism>
<keyword evidence="1" id="KW-0863">Zinc-finger</keyword>
<dbReference type="Gene3D" id="3.30.40.10">
    <property type="entry name" value="Zinc/RING finger domain, C3HC4 (zinc finger)"/>
    <property type="match status" value="1"/>
</dbReference>
<sequence length="372" mass="41346">MITLWVLFHAALAAQENATCVDLLSLPPEDESNRCYRGDCTCQVSVEEVLWLVLKPADDGSAGLEHSARSLTPTLGQWIDQAFAFLEGQEPLDASFRALWVPLAAAHRELQGLCPLAAELVALLWWLLSSLSACLFSTELPESLDLASERAGAVQRSLPKSCEDWQDVQDRFARSLVADAEGSVWSRPFWQPMGNTEPLRDAAHFALAANGGTRALSESAEPFPDELMRNAFVDFVDIMTALSEEACLIFVLLIFVTSIYDEERLAYLRSTQPLFLDRQAFDSFDDAVPVSPAARLETCTICLDEIQQGQPCRELGCKHAFHADCLHAWWERCARSKSSCSSHINQVICPSCRQVQVFGRCHNDMDMLETNA</sequence>
<evidence type="ECO:0000313" key="4">
    <source>
        <dbReference type="EMBL" id="CAK9010712.1"/>
    </source>
</evidence>
<evidence type="ECO:0000313" key="5">
    <source>
        <dbReference type="Proteomes" id="UP001642464"/>
    </source>
</evidence>
<dbReference type="Proteomes" id="UP001642464">
    <property type="component" value="Unassembled WGS sequence"/>
</dbReference>
<proteinExistence type="predicted"/>
<gene>
    <name evidence="4" type="ORF">SCF082_LOCUS10790</name>
</gene>